<dbReference type="Proteomes" id="UP000288212">
    <property type="component" value="Unassembled WGS sequence"/>
</dbReference>
<dbReference type="Gene3D" id="1.20.1440.90">
    <property type="entry name" value="Phosphoenolpyruvate/pyruvate domain"/>
    <property type="match status" value="1"/>
</dbReference>
<feature type="active site" evidence="3">
    <location>
        <position position="140"/>
    </location>
</feature>
<organism evidence="5 6">
    <name type="scientific">Aliidiomarina haloalkalitolerans</name>
    <dbReference type="NCBI Taxonomy" id="859059"/>
    <lineage>
        <taxon>Bacteria</taxon>
        <taxon>Pseudomonadati</taxon>
        <taxon>Pseudomonadota</taxon>
        <taxon>Gammaproteobacteria</taxon>
        <taxon>Alteromonadales</taxon>
        <taxon>Idiomarinaceae</taxon>
        <taxon>Aliidiomarina</taxon>
    </lineage>
</organism>
<dbReference type="GO" id="GO:0015977">
    <property type="term" value="P:carbon fixation"/>
    <property type="evidence" value="ECO:0007669"/>
    <property type="project" value="InterPro"/>
</dbReference>
<dbReference type="PANTHER" id="PTHR30523:SF32">
    <property type="entry name" value="PHOSPHOENOLPYRUVATE CARBOXYLASE"/>
    <property type="match status" value="1"/>
</dbReference>
<evidence type="ECO:0000256" key="4">
    <source>
        <dbReference type="PROSITE-ProRule" id="PRU10112"/>
    </source>
</evidence>
<evidence type="ECO:0000256" key="1">
    <source>
        <dbReference type="ARBA" id="ARBA00003670"/>
    </source>
</evidence>
<keyword evidence="5" id="KW-0670">Pyruvate</keyword>
<reference evidence="5 6" key="1">
    <citation type="journal article" date="2011" name="Front. Microbiol.">
        <title>Genomic signatures of strain selection and enhancement in Bacillus atrophaeus var. globigii, a historical biowarfare simulant.</title>
        <authorList>
            <person name="Gibbons H.S."/>
            <person name="Broomall S.M."/>
            <person name="McNew L.A."/>
            <person name="Daligault H."/>
            <person name="Chapman C."/>
            <person name="Bruce D."/>
            <person name="Karavis M."/>
            <person name="Krepps M."/>
            <person name="McGregor P.A."/>
            <person name="Hong C."/>
            <person name="Park K.H."/>
            <person name="Akmal A."/>
            <person name="Feldman A."/>
            <person name="Lin J.S."/>
            <person name="Chang W.E."/>
            <person name="Higgs B.W."/>
            <person name="Demirev P."/>
            <person name="Lindquist J."/>
            <person name="Liem A."/>
            <person name="Fochler E."/>
            <person name="Read T.D."/>
            <person name="Tapia R."/>
            <person name="Johnson S."/>
            <person name="Bishop-Lilly K.A."/>
            <person name="Detter C."/>
            <person name="Han C."/>
            <person name="Sozhamannan S."/>
            <person name="Rosenzweig C.N."/>
            <person name="Skowronski E.W."/>
        </authorList>
    </citation>
    <scope>NUCLEOTIDE SEQUENCE [LARGE SCALE GENOMIC DNA]</scope>
    <source>
        <strain evidence="5 6">AK5</strain>
    </source>
</reference>
<dbReference type="PROSITE" id="PS00781">
    <property type="entry name" value="PEPCASE_1"/>
    <property type="match status" value="1"/>
</dbReference>
<dbReference type="InterPro" id="IPR033129">
    <property type="entry name" value="PEPCASE_His_AS"/>
</dbReference>
<evidence type="ECO:0000313" key="5">
    <source>
        <dbReference type="EMBL" id="RUO20296.1"/>
    </source>
</evidence>
<dbReference type="PRINTS" id="PR00150">
    <property type="entry name" value="PEPCARBXLASE"/>
</dbReference>
<dbReference type="EMBL" id="PIPI01000003">
    <property type="protein sequence ID" value="RUO20296.1"/>
    <property type="molecule type" value="Genomic_DNA"/>
</dbReference>
<feature type="active site" evidence="4">
    <location>
        <position position="590"/>
    </location>
</feature>
<protein>
    <recommendedName>
        <fullName evidence="2">Phosphoenolpyruvate carboxylase</fullName>
    </recommendedName>
</protein>
<dbReference type="Pfam" id="PF00311">
    <property type="entry name" value="PEPcase"/>
    <property type="match status" value="1"/>
</dbReference>
<keyword evidence="6" id="KW-1185">Reference proteome</keyword>
<dbReference type="GO" id="GO:0006099">
    <property type="term" value="P:tricarboxylic acid cycle"/>
    <property type="evidence" value="ECO:0007669"/>
    <property type="project" value="InterPro"/>
</dbReference>
<dbReference type="AlphaFoldDB" id="A0A432VUS9"/>
<dbReference type="InterPro" id="IPR021135">
    <property type="entry name" value="PEP_COase"/>
</dbReference>
<evidence type="ECO:0000256" key="3">
    <source>
        <dbReference type="PROSITE-ProRule" id="PRU10111"/>
    </source>
</evidence>
<dbReference type="RefSeq" id="WP_126792403.1">
    <property type="nucleotide sequence ID" value="NZ_PIPI01000003.1"/>
</dbReference>
<dbReference type="PROSITE" id="PS00393">
    <property type="entry name" value="PEPCASE_2"/>
    <property type="match status" value="1"/>
</dbReference>
<dbReference type="OrthoDB" id="9768133at2"/>
<accession>A0A432VUS9</accession>
<name>A0A432VUS9_9GAMM</name>
<dbReference type="PANTHER" id="PTHR30523">
    <property type="entry name" value="PHOSPHOENOLPYRUVATE CARBOXYLASE"/>
    <property type="match status" value="1"/>
</dbReference>
<dbReference type="GO" id="GO:0008964">
    <property type="term" value="F:phosphoenolpyruvate carboxylase activity"/>
    <property type="evidence" value="ECO:0007669"/>
    <property type="project" value="InterPro"/>
</dbReference>
<proteinExistence type="predicted"/>
<dbReference type="SUPFAM" id="SSF51621">
    <property type="entry name" value="Phosphoenolpyruvate/pyruvate domain"/>
    <property type="match status" value="1"/>
</dbReference>
<comment type="caution">
    <text evidence="5">The sequence shown here is derived from an EMBL/GenBank/DDBJ whole genome shotgun (WGS) entry which is preliminary data.</text>
</comment>
<evidence type="ECO:0000256" key="2">
    <source>
        <dbReference type="ARBA" id="ARBA00022419"/>
    </source>
</evidence>
<dbReference type="InterPro" id="IPR018129">
    <property type="entry name" value="PEP_COase_Lys_AS"/>
</dbReference>
<evidence type="ECO:0000313" key="6">
    <source>
        <dbReference type="Proteomes" id="UP000288212"/>
    </source>
</evidence>
<dbReference type="InterPro" id="IPR015813">
    <property type="entry name" value="Pyrv/PenolPyrv_kinase-like_dom"/>
</dbReference>
<gene>
    <name evidence="5" type="ORF">CWE06_06640</name>
</gene>
<sequence>MPSTAPNPQSESSLQLVQEKLGKPYFDFEFLLECLQEVLIENGEEALLPDLPWRNSPEQQCEPFSPKHIQMYSIIFQMLNMAEINGAVQNRRKVEDKKSLAAVNGLWGERLQTLLHAGLSAADIAQQLPQVRVEPVLTAHPTEAKRATVLEHHRELYLLLVKRENQMWTTREQAEIRNEIKLVLERLWRTGEIFLEKPDVESELRNVMHYLTNVFPDVIELVDKRLLQAWEYLNLDPALLRQASQFPKLSFGNWVGGDRDGHPFITDEVTAQTLKSLRLNAFVIVRRALVKLVTHLSFSCHYSETTPELQQRIDEMLGELGDAGKQSYQRNRGEVFRQFVNLCITKLPLDVKREHATELNERPGSYRFAKDLIADLELLQQALFAYGAKAVAQHDINRAIRIVETFGFHLAKLDIRQNSSFHDKALAQLLDSSSESGEKFLRWSKQERLSFINQELGKNRPFTYHKTPLPNEANAAVKALRVVAEYVEHYGTDGIGSLIVSMTRDVSDLLVVYLLAREAGLTENTADGLRCKIPVVPLFETIEDLQNSAQIMAEFFSHPVTQRSLAYHQELNNNEAPVQQIMVGYSDSNKDGGIIASQWGLYTAQEKLTELGNARGIKIRFFHGKGGSISRGAGPTNWFIQALPPNSVGGDLRLTEQGETISQKYANTLNASSNIEMLMASATAATILDQRNAQQKPNAHQKTWDYLAQKSKDFYQQLIQNPYFLGYFGAATPIDAIESSRIGSRPARRTGTRTLQDLRAIPWVFSWAQSRYNITSWYGVGYTFTQLKQEQPEAFAALKASIATDPLLKYVLTNVDTSLAASNIAVMEAYANLVADKETRNAIYPLLCEELQRTRNIIDEIFAKPFPERRPNHYYSNLLREEALQPLHRTQLNLLAQWRQQKDAGTSEAQQEQTLLTLLMSINGIASALRNTG</sequence>
<comment type="function">
    <text evidence="1">Forms oxaloacetate, a four-carbon dicarboxylic acid source for the tricarboxylic acid cycle.</text>
</comment>
<dbReference type="GO" id="GO:0005829">
    <property type="term" value="C:cytosol"/>
    <property type="evidence" value="ECO:0007669"/>
    <property type="project" value="TreeGrafter"/>
</dbReference>